<evidence type="ECO:0000313" key="2">
    <source>
        <dbReference type="Proteomes" id="UP001305521"/>
    </source>
</evidence>
<accession>A0ABZ0PBN7</accession>
<organism evidence="1 2">
    <name type="scientific">Sediminicoccus rosea</name>
    <dbReference type="NCBI Taxonomy" id="1225128"/>
    <lineage>
        <taxon>Bacteria</taxon>
        <taxon>Pseudomonadati</taxon>
        <taxon>Pseudomonadota</taxon>
        <taxon>Alphaproteobacteria</taxon>
        <taxon>Acetobacterales</taxon>
        <taxon>Roseomonadaceae</taxon>
        <taxon>Sediminicoccus</taxon>
    </lineage>
</organism>
<sequence>MSIKAVLPADVVWEGAANEVVPPLLRAVDAMDDAERLRVMNDADRVGAMADEPGQAALYSITASAEALDSLENGHARALWMFLKDPAGFGHAEEVRYADDRRYGRMWDGFECLPGLTVPRDGDPYTAFKAAIATHFDTKHVEVEICDRSRPSLEGEHAELIQVAIYREGRAGDRRAFVNGKLDRLPFRPVVEAAITYEPASGTIEVVAQARETREDLVRLFAEHMLGAPFQGDRIPIRQYSLDHLLQPFDFPHDVEDNIESVKVTLLRLMPYETQGERVTLECMRGAERSIWQMAEARFGESDPLAGGYKVTQVRFTIKFHATPGVRGGRTLPVTISMPKGCDLKDRTDRERLVGEKYLKRWRMLRDV</sequence>
<proteinExistence type="predicted"/>
<evidence type="ECO:0000313" key="1">
    <source>
        <dbReference type="EMBL" id="WPB83115.1"/>
    </source>
</evidence>
<dbReference type="RefSeq" id="WP_318647096.1">
    <property type="nucleotide sequence ID" value="NZ_CP137852.1"/>
</dbReference>
<dbReference type="Proteomes" id="UP001305521">
    <property type="component" value="Chromosome"/>
</dbReference>
<dbReference type="EMBL" id="CP137852">
    <property type="protein sequence ID" value="WPB83115.1"/>
    <property type="molecule type" value="Genomic_DNA"/>
</dbReference>
<protein>
    <submittedName>
        <fullName evidence="1">Uncharacterized protein</fullName>
    </submittedName>
</protein>
<reference evidence="1 2" key="1">
    <citation type="submission" date="2023-11" db="EMBL/GenBank/DDBJ databases">
        <title>Arctic aerobic anoxygenic photoheterotroph Sediminicoccus rosea KRV36 adapts its photosynthesis to long days of polar summer.</title>
        <authorList>
            <person name="Tomasch J."/>
            <person name="Kopejtka K."/>
            <person name="Bily T."/>
            <person name="Gardiner A.T."/>
            <person name="Gardian Z."/>
            <person name="Shivaramu S."/>
            <person name="Koblizek M."/>
            <person name="Engelhardt F."/>
            <person name="Kaftan D."/>
        </authorList>
    </citation>
    <scope>NUCLEOTIDE SEQUENCE [LARGE SCALE GENOMIC DNA]</scope>
    <source>
        <strain evidence="1 2">R-30</strain>
    </source>
</reference>
<keyword evidence="2" id="KW-1185">Reference proteome</keyword>
<name>A0ABZ0PBN7_9PROT</name>
<gene>
    <name evidence="1" type="ORF">R9Z33_13470</name>
</gene>